<dbReference type="Proteomes" id="UP000297014">
    <property type="component" value="Unassembled WGS sequence"/>
</dbReference>
<accession>A0A4S4JVM4</accession>
<dbReference type="AlphaFoldDB" id="A0A4S4JVM4"/>
<dbReference type="EMBL" id="JALP01000341">
    <property type="protein sequence ID" value="THG88680.1"/>
    <property type="molecule type" value="Genomic_DNA"/>
</dbReference>
<sequence>MIKGQDSIPLSPYMALYDLVVPKDNMLRKMNEQVDCPLCYA</sequence>
<protein>
    <submittedName>
        <fullName evidence="1">Transposase</fullName>
    </submittedName>
</protein>
<evidence type="ECO:0000313" key="1">
    <source>
        <dbReference type="EMBL" id="THG88680.1"/>
    </source>
</evidence>
<organism evidence="1 2">
    <name type="scientific">Alkalihalobacillus alcalophilus ATCC 27647 = CGMCC 1.3604</name>
    <dbReference type="NCBI Taxonomy" id="1218173"/>
    <lineage>
        <taxon>Bacteria</taxon>
        <taxon>Bacillati</taxon>
        <taxon>Bacillota</taxon>
        <taxon>Bacilli</taxon>
        <taxon>Bacillales</taxon>
        <taxon>Bacillaceae</taxon>
        <taxon>Alkalihalobacillus</taxon>
    </lineage>
</organism>
<name>A0A4S4JVM4_ALKAL</name>
<evidence type="ECO:0000313" key="2">
    <source>
        <dbReference type="Proteomes" id="UP000297014"/>
    </source>
</evidence>
<reference evidence="1 2" key="1">
    <citation type="submission" date="2014-01" db="EMBL/GenBank/DDBJ databases">
        <title>Draft genome sequencing of Bacillus alcalophilus CGMCC 1.3604.</title>
        <authorList>
            <person name="Yang J."/>
            <person name="Diao L."/>
            <person name="Yang S."/>
        </authorList>
    </citation>
    <scope>NUCLEOTIDE SEQUENCE [LARGE SCALE GENOMIC DNA]</scope>
    <source>
        <strain evidence="1 2">CGMCC 1.3604</strain>
    </source>
</reference>
<proteinExistence type="predicted"/>
<comment type="caution">
    <text evidence="1">The sequence shown here is derived from an EMBL/GenBank/DDBJ whole genome shotgun (WGS) entry which is preliminary data.</text>
</comment>
<gene>
    <name evidence="1" type="ORF">AJ85_01115</name>
</gene>
<dbReference type="RefSeq" id="WP_003322574.1">
    <property type="nucleotide sequence ID" value="NZ_ALPT02000081.1"/>
</dbReference>